<protein>
    <submittedName>
        <fullName evidence="1">Uncharacterized protein</fullName>
    </submittedName>
</protein>
<gene>
    <name evidence="1" type="ORF">PILCRDRAFT_660881</name>
</gene>
<evidence type="ECO:0000313" key="1">
    <source>
        <dbReference type="EMBL" id="KIM75973.1"/>
    </source>
</evidence>
<dbReference type="Proteomes" id="UP000054166">
    <property type="component" value="Unassembled WGS sequence"/>
</dbReference>
<reference evidence="2" key="2">
    <citation type="submission" date="2015-01" db="EMBL/GenBank/DDBJ databases">
        <title>Evolutionary Origins and Diversification of the Mycorrhizal Mutualists.</title>
        <authorList>
            <consortium name="DOE Joint Genome Institute"/>
            <consortium name="Mycorrhizal Genomics Consortium"/>
            <person name="Kohler A."/>
            <person name="Kuo A."/>
            <person name="Nagy L.G."/>
            <person name="Floudas D."/>
            <person name="Copeland A."/>
            <person name="Barry K.W."/>
            <person name="Cichocki N."/>
            <person name="Veneault-Fourrey C."/>
            <person name="LaButti K."/>
            <person name="Lindquist E.A."/>
            <person name="Lipzen A."/>
            <person name="Lundell T."/>
            <person name="Morin E."/>
            <person name="Murat C."/>
            <person name="Riley R."/>
            <person name="Ohm R."/>
            <person name="Sun H."/>
            <person name="Tunlid A."/>
            <person name="Henrissat B."/>
            <person name="Grigoriev I.V."/>
            <person name="Hibbett D.S."/>
            <person name="Martin F."/>
        </authorList>
    </citation>
    <scope>NUCLEOTIDE SEQUENCE [LARGE SCALE GENOMIC DNA]</scope>
    <source>
        <strain evidence="2">F 1598</strain>
    </source>
</reference>
<name>A0A0C3APX2_PILCF</name>
<dbReference type="InParanoid" id="A0A0C3APX2"/>
<sequence>MVLLSPVIVGAAGAFMALIVAQSALGLIGFSLAAGPVAGSLAARAQREIGLTGQGSLFFMRSKHCYWGTIFIRGLCGCWNSGRGCCCPSVWEYS</sequence>
<accession>A0A0C3APX2</accession>
<reference evidence="1 2" key="1">
    <citation type="submission" date="2014-04" db="EMBL/GenBank/DDBJ databases">
        <authorList>
            <consortium name="DOE Joint Genome Institute"/>
            <person name="Kuo A."/>
            <person name="Tarkka M."/>
            <person name="Buscot F."/>
            <person name="Kohler A."/>
            <person name="Nagy L.G."/>
            <person name="Floudas D."/>
            <person name="Copeland A."/>
            <person name="Barry K.W."/>
            <person name="Cichocki N."/>
            <person name="Veneault-Fourrey C."/>
            <person name="LaButti K."/>
            <person name="Lindquist E.A."/>
            <person name="Lipzen A."/>
            <person name="Lundell T."/>
            <person name="Morin E."/>
            <person name="Murat C."/>
            <person name="Sun H."/>
            <person name="Tunlid A."/>
            <person name="Henrissat B."/>
            <person name="Grigoriev I.V."/>
            <person name="Hibbett D.S."/>
            <person name="Martin F."/>
            <person name="Nordberg H.P."/>
            <person name="Cantor M.N."/>
            <person name="Hua S.X."/>
        </authorList>
    </citation>
    <scope>NUCLEOTIDE SEQUENCE [LARGE SCALE GENOMIC DNA]</scope>
    <source>
        <strain evidence="1 2">F 1598</strain>
    </source>
</reference>
<evidence type="ECO:0000313" key="2">
    <source>
        <dbReference type="Proteomes" id="UP000054166"/>
    </source>
</evidence>
<organism evidence="1 2">
    <name type="scientific">Piloderma croceum (strain F 1598)</name>
    <dbReference type="NCBI Taxonomy" id="765440"/>
    <lineage>
        <taxon>Eukaryota</taxon>
        <taxon>Fungi</taxon>
        <taxon>Dikarya</taxon>
        <taxon>Basidiomycota</taxon>
        <taxon>Agaricomycotina</taxon>
        <taxon>Agaricomycetes</taxon>
        <taxon>Agaricomycetidae</taxon>
        <taxon>Atheliales</taxon>
        <taxon>Atheliaceae</taxon>
        <taxon>Piloderma</taxon>
    </lineage>
</organism>
<dbReference type="HOGENOM" id="CLU_2386978_0_0_1"/>
<proteinExistence type="predicted"/>
<dbReference type="AlphaFoldDB" id="A0A0C3APX2"/>
<keyword evidence="2" id="KW-1185">Reference proteome</keyword>
<dbReference type="EMBL" id="KN833040">
    <property type="protein sequence ID" value="KIM75973.1"/>
    <property type="molecule type" value="Genomic_DNA"/>
</dbReference>